<dbReference type="GO" id="GO:0006508">
    <property type="term" value="P:proteolysis"/>
    <property type="evidence" value="ECO:0007669"/>
    <property type="project" value="UniProtKB-KW"/>
</dbReference>
<feature type="chain" id="PRO_5020596874" description="ubiquitinyl hydrolase 1" evidence="7">
    <location>
        <begin position="21"/>
        <end position="321"/>
    </location>
</feature>
<evidence type="ECO:0000256" key="2">
    <source>
        <dbReference type="ARBA" id="ARBA00012759"/>
    </source>
</evidence>
<keyword evidence="4" id="KW-0833">Ubl conjugation pathway</keyword>
<dbReference type="InterPro" id="IPR028889">
    <property type="entry name" value="USP"/>
</dbReference>
<evidence type="ECO:0000256" key="7">
    <source>
        <dbReference type="SAM" id="SignalP"/>
    </source>
</evidence>
<evidence type="ECO:0000256" key="3">
    <source>
        <dbReference type="ARBA" id="ARBA00022670"/>
    </source>
</evidence>
<dbReference type="PROSITE" id="PS00973">
    <property type="entry name" value="USP_2"/>
    <property type="match status" value="1"/>
</dbReference>
<evidence type="ECO:0000256" key="1">
    <source>
        <dbReference type="ARBA" id="ARBA00000707"/>
    </source>
</evidence>
<evidence type="ECO:0000313" key="9">
    <source>
        <dbReference type="EMBL" id="TBU02989.1"/>
    </source>
</evidence>
<dbReference type="PANTHER" id="PTHR24006">
    <property type="entry name" value="UBIQUITIN CARBOXYL-TERMINAL HYDROLASE"/>
    <property type="match status" value="1"/>
</dbReference>
<dbReference type="EC" id="3.4.19.12" evidence="2"/>
<comment type="catalytic activity">
    <reaction evidence="1">
        <text>Thiol-dependent hydrolysis of ester, thioester, amide, peptide and isopeptide bonds formed by the C-terminal Gly of ubiquitin (a 76-residue protein attached to proteins as an intracellular targeting signal).</text>
        <dbReference type="EC" id="3.4.19.12"/>
    </reaction>
</comment>
<dbReference type="InterPro" id="IPR038765">
    <property type="entry name" value="Papain-like_cys_pep_sf"/>
</dbReference>
<gene>
    <name evidence="9" type="ORF">CWI37_0377p0010</name>
</gene>
<evidence type="ECO:0000256" key="4">
    <source>
        <dbReference type="ARBA" id="ARBA00022786"/>
    </source>
</evidence>
<evidence type="ECO:0000256" key="6">
    <source>
        <dbReference type="ARBA" id="ARBA00022807"/>
    </source>
</evidence>
<comment type="caution">
    <text evidence="9">The sequence shown here is derived from an EMBL/GenBank/DDBJ whole genome shotgun (WGS) entry which is preliminary data.</text>
</comment>
<dbReference type="GO" id="GO:0004843">
    <property type="term" value="F:cysteine-type deubiquitinase activity"/>
    <property type="evidence" value="ECO:0007669"/>
    <property type="project" value="UniProtKB-EC"/>
</dbReference>
<dbReference type="SUPFAM" id="SSF54001">
    <property type="entry name" value="Cysteine proteinases"/>
    <property type="match status" value="1"/>
</dbReference>
<dbReference type="EMBL" id="PITJ01000377">
    <property type="protein sequence ID" value="TBU02989.1"/>
    <property type="molecule type" value="Genomic_DNA"/>
</dbReference>
<organism evidence="9 10">
    <name type="scientific">Hamiltosporidium tvaerminnensis</name>
    <dbReference type="NCBI Taxonomy" id="1176355"/>
    <lineage>
        <taxon>Eukaryota</taxon>
        <taxon>Fungi</taxon>
        <taxon>Fungi incertae sedis</taxon>
        <taxon>Microsporidia</taxon>
        <taxon>Dubosqiidae</taxon>
        <taxon>Hamiltosporidium</taxon>
    </lineage>
</organism>
<dbReference type="GO" id="GO:0016579">
    <property type="term" value="P:protein deubiquitination"/>
    <property type="evidence" value="ECO:0007669"/>
    <property type="project" value="InterPro"/>
</dbReference>
<keyword evidence="7" id="KW-0732">Signal</keyword>
<dbReference type="GO" id="GO:0005634">
    <property type="term" value="C:nucleus"/>
    <property type="evidence" value="ECO:0007669"/>
    <property type="project" value="TreeGrafter"/>
</dbReference>
<dbReference type="PROSITE" id="PS50235">
    <property type="entry name" value="USP_3"/>
    <property type="match status" value="1"/>
</dbReference>
<accession>A0A4Q9L5V3</accession>
<keyword evidence="3" id="KW-0645">Protease</keyword>
<feature type="signal peptide" evidence="7">
    <location>
        <begin position="1"/>
        <end position="20"/>
    </location>
</feature>
<keyword evidence="5 9" id="KW-0378">Hydrolase</keyword>
<evidence type="ECO:0000256" key="5">
    <source>
        <dbReference type="ARBA" id="ARBA00022801"/>
    </source>
</evidence>
<reference evidence="9 10" key="1">
    <citation type="submission" date="2017-12" db="EMBL/GenBank/DDBJ databases">
        <authorList>
            <person name="Pombert J.-F."/>
            <person name="Haag K.L."/>
            <person name="Ebert D."/>
        </authorList>
    </citation>
    <scope>NUCLEOTIDE SEQUENCE [LARGE SCALE GENOMIC DNA]</scope>
    <source>
        <strain evidence="9">FI-OER-3-3</strain>
    </source>
</reference>
<protein>
    <recommendedName>
        <fullName evidence="2">ubiquitinyl hydrolase 1</fullName>
        <ecNumber evidence="2">3.4.19.12</ecNumber>
    </recommendedName>
</protein>
<dbReference type="VEuPathDB" id="MicrosporidiaDB:CWI37_0377p0010"/>
<dbReference type="GO" id="GO:0005829">
    <property type="term" value="C:cytosol"/>
    <property type="evidence" value="ECO:0007669"/>
    <property type="project" value="TreeGrafter"/>
</dbReference>
<keyword evidence="6" id="KW-0788">Thiol protease</keyword>
<sequence>MRLQVLLIAIELILTAKKSSKKATWNQNIYPKLKNQKNICYFNSLIQCLYNIESFFDFIINHDKNPSKPVTSNIRAIIGRMSKEKNSIESVSYLENAIFEYKDHGFVLSKQNDASEIFIYIINKMIEEAITSKINEHKSIEAKENKKLRELFYLSFFYKFKCQKCSYASRTNNEITNAINVAIAKSVQEALNKHFKSSEPVEKDCEGCKGKNFATEKRCEIIDSPQILTIIFKTFNNDAKKLQNEIFIEENIVFHRSQYKLNGFIKHIGANTSSGHYIAYVLKRNTLVYFNDDSKRDLTQKEKEDALKKGKPYVLFYERIT</sequence>
<dbReference type="PANTHER" id="PTHR24006:SF687">
    <property type="entry name" value="UBIQUITIN CARBOXYL-TERMINAL HYDROLASE 10"/>
    <property type="match status" value="1"/>
</dbReference>
<dbReference type="Pfam" id="PF00443">
    <property type="entry name" value="UCH"/>
    <property type="match status" value="1"/>
</dbReference>
<dbReference type="AlphaFoldDB" id="A0A4Q9L5V3"/>
<dbReference type="CDD" id="cd02257">
    <property type="entry name" value="Peptidase_C19"/>
    <property type="match status" value="1"/>
</dbReference>
<name>A0A4Q9L5V3_9MICR</name>
<evidence type="ECO:0000259" key="8">
    <source>
        <dbReference type="PROSITE" id="PS50235"/>
    </source>
</evidence>
<dbReference type="InterPro" id="IPR018200">
    <property type="entry name" value="USP_CS"/>
</dbReference>
<dbReference type="Proteomes" id="UP000292362">
    <property type="component" value="Unassembled WGS sequence"/>
</dbReference>
<feature type="domain" description="USP" evidence="8">
    <location>
        <begin position="31"/>
        <end position="320"/>
    </location>
</feature>
<evidence type="ECO:0000313" key="10">
    <source>
        <dbReference type="Proteomes" id="UP000292362"/>
    </source>
</evidence>
<dbReference type="InterPro" id="IPR050164">
    <property type="entry name" value="Peptidase_C19"/>
</dbReference>
<proteinExistence type="predicted"/>
<dbReference type="InterPro" id="IPR001394">
    <property type="entry name" value="Peptidase_C19_UCH"/>
</dbReference>
<dbReference type="Gene3D" id="3.90.70.10">
    <property type="entry name" value="Cysteine proteinases"/>
    <property type="match status" value="1"/>
</dbReference>